<keyword evidence="4" id="KW-1185">Reference proteome</keyword>
<evidence type="ECO:0000313" key="4">
    <source>
        <dbReference type="Proteomes" id="UP000078343"/>
    </source>
</evidence>
<comment type="caution">
    <text evidence="3">The sequence shown here is derived from an EMBL/GenBank/DDBJ whole genome shotgun (WGS) entry which is preliminary data.</text>
</comment>
<dbReference type="AlphaFoldDB" id="A0A178ZE03"/>
<evidence type="ECO:0000256" key="1">
    <source>
        <dbReference type="SAM" id="MobiDB-lite"/>
    </source>
</evidence>
<sequence>MHFCVTLLGWFSLVTAVVAYSYGHEQGIIGGGGGGVTTATTSRHNLTLNFDDLPTNASGIGYDPSTNSTPLQCGDLYFQSFTVVDVAKALKDLPDPVDVLCATSAPNALFGHRRSAGRHHPYPRLSVHPLTDPSLPRDPNVTFDMRSMSVSPTGRVPPDALVMIWLNLLKLPPDESFSGGRGGGGGKSPLPPFPELSRGAEIWPQGRVYQLVGIFGPGRHPNLRIDWDSMRRQIPHMGTKVDTFELYGQLFTREGPSEPYRPRGDWELCLDDVAVVIVRKTGSQNPDDQAEDSDGDDDDDGDSPAGRSFEPPTRMFVFAGEDGSAVYDQARGEQLMKELGL</sequence>
<keyword evidence="2" id="KW-0732">Signal</keyword>
<dbReference type="Proteomes" id="UP000078343">
    <property type="component" value="Unassembled WGS sequence"/>
</dbReference>
<evidence type="ECO:0000256" key="2">
    <source>
        <dbReference type="SAM" id="SignalP"/>
    </source>
</evidence>
<dbReference type="RefSeq" id="XP_018691063.1">
    <property type="nucleotide sequence ID" value="XM_018839942.1"/>
</dbReference>
<accession>A0A178ZE03</accession>
<feature type="chain" id="PRO_5008098469" evidence="2">
    <location>
        <begin position="20"/>
        <end position="341"/>
    </location>
</feature>
<feature type="compositionally biased region" description="Acidic residues" evidence="1">
    <location>
        <begin position="288"/>
        <end position="302"/>
    </location>
</feature>
<protein>
    <submittedName>
        <fullName evidence="3">Uncharacterized protein</fullName>
    </submittedName>
</protein>
<name>A0A178ZE03_9EURO</name>
<dbReference type="GeneID" id="30012602"/>
<feature type="region of interest" description="Disordered" evidence="1">
    <location>
        <begin position="280"/>
        <end position="313"/>
    </location>
</feature>
<dbReference type="EMBL" id="LVYI01000007">
    <property type="protein sequence ID" value="OAP57696.1"/>
    <property type="molecule type" value="Genomic_DNA"/>
</dbReference>
<dbReference type="OrthoDB" id="4118429at2759"/>
<proteinExistence type="predicted"/>
<gene>
    <name evidence="3" type="ORF">AYL99_08434</name>
</gene>
<reference evidence="3 4" key="1">
    <citation type="submission" date="2016-04" db="EMBL/GenBank/DDBJ databases">
        <title>Draft genome of Fonsecaea erecta CBS 125763.</title>
        <authorList>
            <person name="Weiss V.A."/>
            <person name="Vicente V.A."/>
            <person name="Raittz R.T."/>
            <person name="Moreno L.F."/>
            <person name="De Souza E.M."/>
            <person name="Pedrosa F.O."/>
            <person name="Steffens M.B."/>
            <person name="Faoro H."/>
            <person name="Tadra-Sfeir M.Z."/>
            <person name="Najafzadeh M.J."/>
            <person name="Felipe M.S."/>
            <person name="Teixeira M."/>
            <person name="Sun J."/>
            <person name="Xi L."/>
            <person name="Gomes R."/>
            <person name="De Azevedo C.M."/>
            <person name="Salgado C.G."/>
            <person name="Da Silva M.B."/>
            <person name="Nascimento M.F."/>
            <person name="Queiroz-Telles F."/>
            <person name="Attili D.S."/>
            <person name="Gorbushina A."/>
        </authorList>
    </citation>
    <scope>NUCLEOTIDE SEQUENCE [LARGE SCALE GENOMIC DNA]</scope>
    <source>
        <strain evidence="3 4">CBS 125763</strain>
    </source>
</reference>
<organism evidence="3 4">
    <name type="scientific">Fonsecaea erecta</name>
    <dbReference type="NCBI Taxonomy" id="1367422"/>
    <lineage>
        <taxon>Eukaryota</taxon>
        <taxon>Fungi</taxon>
        <taxon>Dikarya</taxon>
        <taxon>Ascomycota</taxon>
        <taxon>Pezizomycotina</taxon>
        <taxon>Eurotiomycetes</taxon>
        <taxon>Chaetothyriomycetidae</taxon>
        <taxon>Chaetothyriales</taxon>
        <taxon>Herpotrichiellaceae</taxon>
        <taxon>Fonsecaea</taxon>
    </lineage>
</organism>
<evidence type="ECO:0000313" key="3">
    <source>
        <dbReference type="EMBL" id="OAP57696.1"/>
    </source>
</evidence>
<feature type="signal peptide" evidence="2">
    <location>
        <begin position="1"/>
        <end position="19"/>
    </location>
</feature>